<dbReference type="OrthoDB" id="4062651at2759"/>
<dbReference type="SUPFAM" id="SSF56112">
    <property type="entry name" value="Protein kinase-like (PK-like)"/>
    <property type="match status" value="1"/>
</dbReference>
<dbReference type="InterPro" id="IPR042983">
    <property type="entry name" value="PKDCC"/>
</dbReference>
<dbReference type="Proteomes" id="UP000792457">
    <property type="component" value="Unassembled WGS sequence"/>
</dbReference>
<evidence type="ECO:0000313" key="3">
    <source>
        <dbReference type="EMBL" id="KAG8226843.1"/>
    </source>
</evidence>
<dbReference type="PROSITE" id="PS50011">
    <property type="entry name" value="PROTEIN_KINASE_DOM"/>
    <property type="match status" value="1"/>
</dbReference>
<accession>A0A8K0K6F0</accession>
<name>A0A8K0K6F0_LADFU</name>
<feature type="transmembrane region" description="Helical" evidence="1">
    <location>
        <begin position="12"/>
        <end position="30"/>
    </location>
</feature>
<evidence type="ECO:0000256" key="1">
    <source>
        <dbReference type="SAM" id="Phobius"/>
    </source>
</evidence>
<evidence type="ECO:0000313" key="4">
    <source>
        <dbReference type="Proteomes" id="UP000792457"/>
    </source>
</evidence>
<keyword evidence="1" id="KW-0812">Transmembrane</keyword>
<dbReference type="PANTHER" id="PTHR46448">
    <property type="entry name" value="PROTEIN KINASE DOMAIN-CONTAINING PROTEIN"/>
    <property type="match status" value="1"/>
</dbReference>
<dbReference type="Gene3D" id="1.10.510.10">
    <property type="entry name" value="Transferase(Phosphotransferase) domain 1"/>
    <property type="match status" value="1"/>
</dbReference>
<dbReference type="AlphaFoldDB" id="A0A8K0K6F0"/>
<keyword evidence="1" id="KW-1133">Transmembrane helix</keyword>
<dbReference type="GO" id="GO:0001501">
    <property type="term" value="P:skeletal system development"/>
    <property type="evidence" value="ECO:0007669"/>
    <property type="project" value="TreeGrafter"/>
</dbReference>
<protein>
    <recommendedName>
        <fullName evidence="2">Protein kinase domain-containing protein</fullName>
    </recommendedName>
</protein>
<keyword evidence="4" id="KW-1185">Reference proteome</keyword>
<proteinExistence type="predicted"/>
<feature type="domain" description="Protein kinase" evidence="2">
    <location>
        <begin position="89"/>
        <end position="367"/>
    </location>
</feature>
<dbReference type="GO" id="GO:0004715">
    <property type="term" value="F:non-membrane spanning protein tyrosine kinase activity"/>
    <property type="evidence" value="ECO:0007669"/>
    <property type="project" value="InterPro"/>
</dbReference>
<dbReference type="InterPro" id="IPR020635">
    <property type="entry name" value="Tyr_kinase_cat_dom"/>
</dbReference>
<dbReference type="GO" id="GO:0005524">
    <property type="term" value="F:ATP binding"/>
    <property type="evidence" value="ECO:0007669"/>
    <property type="project" value="InterPro"/>
</dbReference>
<comment type="caution">
    <text evidence="3">The sequence shown here is derived from an EMBL/GenBank/DDBJ whole genome shotgun (WGS) entry which is preliminary data.</text>
</comment>
<keyword evidence="1" id="KW-0472">Membrane</keyword>
<dbReference type="EMBL" id="KZ308299">
    <property type="protein sequence ID" value="KAG8226843.1"/>
    <property type="molecule type" value="Genomic_DNA"/>
</dbReference>
<sequence>MPAESSHSGTRVFVYAYVSVLSVAAFLLYGPTLIAKNGAEKVGNKALGSSADIPRLDDAPLLFSEYSEGLWEGFDGSPEKLECSDIHMAANLELIGGGWTKAVYRAKIYGREVAIKTVHLNGRDVNECRRAGESPAVCYSRAAEKILKELVLLTRIGHENVLQVFGACFNEAMIPVAVVTELGEPLDTLKILQLPWEDRLRMALGVARILHHLAHSPIGSLAMNDFRRQQFVLVNGTTLKLSDVDDLGLREPVCNTNKDCSLHLPSEMVNDSASVNPAMCIAGNCIGHNERLNVWHAGRHFVQHLLPANAPPSLKPHIQQLLNGYQSTTWNSEQILKMTESLVANFVSGEYRKKGTEVKKGLSYTFYEPLNKSKRMIENLGFELIKDSDLPGIFDYRCDDSSSAAGCIISVFNEVEAAEICSRDSKCKAVVIGQQHTWTGRTVAIFKNGHCTPTVKTGYSLLLKK</sequence>
<gene>
    <name evidence="3" type="ORF">J437_LFUL004084</name>
</gene>
<dbReference type="InterPro" id="IPR011009">
    <property type="entry name" value="Kinase-like_dom_sf"/>
</dbReference>
<reference evidence="3" key="2">
    <citation type="submission" date="2017-10" db="EMBL/GenBank/DDBJ databases">
        <title>Ladona fulva Genome sequencing and assembly.</title>
        <authorList>
            <person name="Murali S."/>
            <person name="Richards S."/>
            <person name="Bandaranaike D."/>
            <person name="Bellair M."/>
            <person name="Blankenburg K."/>
            <person name="Chao H."/>
            <person name="Dinh H."/>
            <person name="Doddapaneni H."/>
            <person name="Dugan-Rocha S."/>
            <person name="Elkadiri S."/>
            <person name="Gnanaolivu R."/>
            <person name="Hernandez B."/>
            <person name="Skinner E."/>
            <person name="Javaid M."/>
            <person name="Lee S."/>
            <person name="Li M."/>
            <person name="Ming W."/>
            <person name="Munidasa M."/>
            <person name="Muniz J."/>
            <person name="Nguyen L."/>
            <person name="Hughes D."/>
            <person name="Osuji N."/>
            <person name="Pu L.-L."/>
            <person name="Puazo M."/>
            <person name="Qu C."/>
            <person name="Quiroz J."/>
            <person name="Raj R."/>
            <person name="Weissenberger G."/>
            <person name="Xin Y."/>
            <person name="Zou X."/>
            <person name="Han Y."/>
            <person name="Worley K."/>
            <person name="Muzny D."/>
            <person name="Gibbs R."/>
        </authorList>
    </citation>
    <scope>NUCLEOTIDE SEQUENCE</scope>
    <source>
        <strain evidence="3">Sampled in the wild</strain>
    </source>
</reference>
<evidence type="ECO:0000259" key="2">
    <source>
        <dbReference type="PROSITE" id="PS50011"/>
    </source>
</evidence>
<reference evidence="3" key="1">
    <citation type="submission" date="2013-04" db="EMBL/GenBank/DDBJ databases">
        <authorList>
            <person name="Qu J."/>
            <person name="Murali S.C."/>
            <person name="Bandaranaike D."/>
            <person name="Bellair M."/>
            <person name="Blankenburg K."/>
            <person name="Chao H."/>
            <person name="Dinh H."/>
            <person name="Doddapaneni H."/>
            <person name="Downs B."/>
            <person name="Dugan-Rocha S."/>
            <person name="Elkadiri S."/>
            <person name="Gnanaolivu R.D."/>
            <person name="Hernandez B."/>
            <person name="Javaid M."/>
            <person name="Jayaseelan J.C."/>
            <person name="Lee S."/>
            <person name="Li M."/>
            <person name="Ming W."/>
            <person name="Munidasa M."/>
            <person name="Muniz J."/>
            <person name="Nguyen L."/>
            <person name="Ongeri F."/>
            <person name="Osuji N."/>
            <person name="Pu L.-L."/>
            <person name="Puazo M."/>
            <person name="Qu C."/>
            <person name="Quiroz J."/>
            <person name="Raj R."/>
            <person name="Weissenberger G."/>
            <person name="Xin Y."/>
            <person name="Zou X."/>
            <person name="Han Y."/>
            <person name="Richards S."/>
            <person name="Worley K."/>
            <person name="Muzny D."/>
            <person name="Gibbs R."/>
        </authorList>
    </citation>
    <scope>NUCLEOTIDE SEQUENCE</scope>
    <source>
        <strain evidence="3">Sampled in the wild</strain>
    </source>
</reference>
<dbReference type="SMART" id="SM00219">
    <property type="entry name" value="TyrKc"/>
    <property type="match status" value="1"/>
</dbReference>
<organism evidence="3 4">
    <name type="scientific">Ladona fulva</name>
    <name type="common">Scarce chaser dragonfly</name>
    <name type="synonym">Libellula fulva</name>
    <dbReference type="NCBI Taxonomy" id="123851"/>
    <lineage>
        <taxon>Eukaryota</taxon>
        <taxon>Metazoa</taxon>
        <taxon>Ecdysozoa</taxon>
        <taxon>Arthropoda</taxon>
        <taxon>Hexapoda</taxon>
        <taxon>Insecta</taxon>
        <taxon>Pterygota</taxon>
        <taxon>Palaeoptera</taxon>
        <taxon>Odonata</taxon>
        <taxon>Epiprocta</taxon>
        <taxon>Anisoptera</taxon>
        <taxon>Libelluloidea</taxon>
        <taxon>Libellulidae</taxon>
        <taxon>Ladona</taxon>
    </lineage>
</organism>
<dbReference type="InterPro" id="IPR000719">
    <property type="entry name" value="Prot_kinase_dom"/>
</dbReference>
<dbReference type="GO" id="GO:0005576">
    <property type="term" value="C:extracellular region"/>
    <property type="evidence" value="ECO:0007669"/>
    <property type="project" value="TreeGrafter"/>
</dbReference>
<dbReference type="PANTHER" id="PTHR46448:SF4">
    <property type="entry name" value="EXTRACELLULAR TYROSINE-PROTEIN KINASE PKDCC-LIKE"/>
    <property type="match status" value="1"/>
</dbReference>